<sequence>MWMCRTFLWSTLLRLMVREWFPSREISFGQTSCWPGKSQDSPGQFFCNESLGRGRPGESCWLEGSELTPSKRSPFAQPKNHNCSALCIAYERNLSMHDLHYNYSESCFGLTFQKETRDSHELSP</sequence>
<evidence type="ECO:0000313" key="2">
    <source>
        <dbReference type="Proteomes" id="UP000323917"/>
    </source>
</evidence>
<dbReference type="KEGG" id="bgok:Pr1d_16380"/>
<reference evidence="1 2" key="1">
    <citation type="submission" date="2019-08" db="EMBL/GenBank/DDBJ databases">
        <title>Deep-cultivation of Planctomycetes and their phenomic and genomic characterization uncovers novel biology.</title>
        <authorList>
            <person name="Wiegand S."/>
            <person name="Jogler M."/>
            <person name="Boedeker C."/>
            <person name="Pinto D."/>
            <person name="Vollmers J."/>
            <person name="Rivas-Marin E."/>
            <person name="Kohn T."/>
            <person name="Peeters S.H."/>
            <person name="Heuer A."/>
            <person name="Rast P."/>
            <person name="Oberbeckmann S."/>
            <person name="Bunk B."/>
            <person name="Jeske O."/>
            <person name="Meyerdierks A."/>
            <person name="Storesund J.E."/>
            <person name="Kallscheuer N."/>
            <person name="Luecker S."/>
            <person name="Lage O.M."/>
            <person name="Pohl T."/>
            <person name="Merkel B.J."/>
            <person name="Hornburger P."/>
            <person name="Mueller R.-W."/>
            <person name="Bruemmer F."/>
            <person name="Labrenz M."/>
            <person name="Spormann A.M."/>
            <person name="Op den Camp H."/>
            <person name="Overmann J."/>
            <person name="Amann R."/>
            <person name="Jetten M.S.M."/>
            <person name="Mascher T."/>
            <person name="Medema M.H."/>
            <person name="Devos D.P."/>
            <person name="Kaster A.-K."/>
            <person name="Ovreas L."/>
            <person name="Rohde M."/>
            <person name="Galperin M.Y."/>
            <person name="Jogler C."/>
        </authorList>
    </citation>
    <scope>NUCLEOTIDE SEQUENCE [LARGE SCALE GENOMIC DNA]</scope>
    <source>
        <strain evidence="1 2">Pr1d</strain>
    </source>
</reference>
<dbReference type="AlphaFoldDB" id="A0A5B9QA75"/>
<protein>
    <submittedName>
        <fullName evidence="1">Uncharacterized protein</fullName>
    </submittedName>
</protein>
<gene>
    <name evidence="1" type="ORF">Pr1d_16380</name>
</gene>
<proteinExistence type="predicted"/>
<accession>A0A5B9QA75</accession>
<evidence type="ECO:0000313" key="1">
    <source>
        <dbReference type="EMBL" id="QEG34362.1"/>
    </source>
</evidence>
<dbReference type="EMBL" id="CP042913">
    <property type="protein sequence ID" value="QEG34362.1"/>
    <property type="molecule type" value="Genomic_DNA"/>
</dbReference>
<name>A0A5B9QA75_9BACT</name>
<keyword evidence="2" id="KW-1185">Reference proteome</keyword>
<dbReference type="Proteomes" id="UP000323917">
    <property type="component" value="Chromosome"/>
</dbReference>
<organism evidence="1 2">
    <name type="scientific">Bythopirellula goksoeyrii</name>
    <dbReference type="NCBI Taxonomy" id="1400387"/>
    <lineage>
        <taxon>Bacteria</taxon>
        <taxon>Pseudomonadati</taxon>
        <taxon>Planctomycetota</taxon>
        <taxon>Planctomycetia</taxon>
        <taxon>Pirellulales</taxon>
        <taxon>Lacipirellulaceae</taxon>
        <taxon>Bythopirellula</taxon>
    </lineage>
</organism>